<proteinExistence type="predicted"/>
<dbReference type="PROSITE" id="PS51186">
    <property type="entry name" value="GNAT"/>
    <property type="match status" value="1"/>
</dbReference>
<evidence type="ECO:0000259" key="1">
    <source>
        <dbReference type="PROSITE" id="PS51186"/>
    </source>
</evidence>
<dbReference type="Proteomes" id="UP000053820">
    <property type="component" value="Unassembled WGS sequence"/>
</dbReference>
<dbReference type="PANTHER" id="PTHR43441:SF5">
    <property type="entry name" value="FAMILY ACETYLTRANSFERASE, PUTATIVE-RELATED"/>
    <property type="match status" value="1"/>
</dbReference>
<dbReference type="InterPro" id="IPR000182">
    <property type="entry name" value="GNAT_dom"/>
</dbReference>
<dbReference type="HOGENOM" id="CLU_078023_1_0_1"/>
<dbReference type="InterPro" id="IPR051908">
    <property type="entry name" value="Ribosomal_N-acetyltransferase"/>
</dbReference>
<organism evidence="2 3">
    <name type="scientific">Hydnomerulius pinastri MD-312</name>
    <dbReference type="NCBI Taxonomy" id="994086"/>
    <lineage>
        <taxon>Eukaryota</taxon>
        <taxon>Fungi</taxon>
        <taxon>Dikarya</taxon>
        <taxon>Basidiomycota</taxon>
        <taxon>Agaricomycotina</taxon>
        <taxon>Agaricomycetes</taxon>
        <taxon>Agaricomycetidae</taxon>
        <taxon>Boletales</taxon>
        <taxon>Boletales incertae sedis</taxon>
        <taxon>Leucogyrophana</taxon>
    </lineage>
</organism>
<dbReference type="PANTHER" id="PTHR43441">
    <property type="entry name" value="RIBOSOMAL-PROTEIN-SERINE ACETYLTRANSFERASE"/>
    <property type="match status" value="1"/>
</dbReference>
<dbReference type="GO" id="GO:0008999">
    <property type="term" value="F:protein-N-terminal-alanine acetyltransferase activity"/>
    <property type="evidence" value="ECO:0007669"/>
    <property type="project" value="TreeGrafter"/>
</dbReference>
<dbReference type="GO" id="GO:1990189">
    <property type="term" value="F:protein N-terminal-serine acetyltransferase activity"/>
    <property type="evidence" value="ECO:0007669"/>
    <property type="project" value="TreeGrafter"/>
</dbReference>
<evidence type="ECO:0000313" key="2">
    <source>
        <dbReference type="EMBL" id="KIJ62897.1"/>
    </source>
</evidence>
<dbReference type="InterPro" id="IPR016181">
    <property type="entry name" value="Acyl_CoA_acyltransferase"/>
</dbReference>
<reference evidence="2 3" key="1">
    <citation type="submission" date="2014-04" db="EMBL/GenBank/DDBJ databases">
        <title>Evolutionary Origins and Diversification of the Mycorrhizal Mutualists.</title>
        <authorList>
            <consortium name="DOE Joint Genome Institute"/>
            <consortium name="Mycorrhizal Genomics Consortium"/>
            <person name="Kohler A."/>
            <person name="Kuo A."/>
            <person name="Nagy L.G."/>
            <person name="Floudas D."/>
            <person name="Copeland A."/>
            <person name="Barry K.W."/>
            <person name="Cichocki N."/>
            <person name="Veneault-Fourrey C."/>
            <person name="LaButti K."/>
            <person name="Lindquist E.A."/>
            <person name="Lipzen A."/>
            <person name="Lundell T."/>
            <person name="Morin E."/>
            <person name="Murat C."/>
            <person name="Riley R."/>
            <person name="Ohm R."/>
            <person name="Sun H."/>
            <person name="Tunlid A."/>
            <person name="Henrissat B."/>
            <person name="Grigoriev I.V."/>
            <person name="Hibbett D.S."/>
            <person name="Martin F."/>
        </authorList>
    </citation>
    <scope>NUCLEOTIDE SEQUENCE [LARGE SCALE GENOMIC DNA]</scope>
    <source>
        <strain evidence="2 3">MD-312</strain>
    </source>
</reference>
<dbReference type="Gene3D" id="3.40.630.30">
    <property type="match status" value="1"/>
</dbReference>
<dbReference type="AlphaFoldDB" id="A0A0C9WDZ6"/>
<name>A0A0C9WDZ6_9AGAM</name>
<dbReference type="EMBL" id="KN839853">
    <property type="protein sequence ID" value="KIJ62897.1"/>
    <property type="molecule type" value="Genomic_DNA"/>
</dbReference>
<keyword evidence="3" id="KW-1185">Reference proteome</keyword>
<dbReference type="SUPFAM" id="SSF55729">
    <property type="entry name" value="Acyl-CoA N-acyltransferases (Nat)"/>
    <property type="match status" value="1"/>
</dbReference>
<dbReference type="Pfam" id="PF13302">
    <property type="entry name" value="Acetyltransf_3"/>
    <property type="match status" value="1"/>
</dbReference>
<feature type="domain" description="N-acetyltransferase" evidence="1">
    <location>
        <begin position="1"/>
        <end position="120"/>
    </location>
</feature>
<dbReference type="CDD" id="cd04301">
    <property type="entry name" value="NAT_SF"/>
    <property type="match status" value="1"/>
</dbReference>
<accession>A0A0C9WDZ6</accession>
<dbReference type="OrthoDB" id="41238at2759"/>
<protein>
    <recommendedName>
        <fullName evidence="1">N-acetyltransferase domain-containing protein</fullName>
    </recommendedName>
</protein>
<gene>
    <name evidence="2" type="ORF">HYDPIDRAFT_30038</name>
</gene>
<sequence length="162" mass="18108">MFAVLDKTRDEALAGTIGFLGYSPTNVSIEIGVLGILPAFQRTHVASHAVGTLLEYAFALPRVMPSGETEGHGLGARRVYWYAHPDNEPSRRVAARMGLRREGTLRWTWVNVLLMSKTLGLTPREGDLRSGLGRHTTIMAMTWEDWDRSGKEQVENVLSRWS</sequence>
<evidence type="ECO:0000313" key="3">
    <source>
        <dbReference type="Proteomes" id="UP000053820"/>
    </source>
</evidence>